<evidence type="ECO:0000256" key="1">
    <source>
        <dbReference type="ARBA" id="ARBA00004651"/>
    </source>
</evidence>
<name>A0ABX1Y4R3_9BACL</name>
<evidence type="ECO:0000256" key="3">
    <source>
        <dbReference type="ARBA" id="ARBA00022475"/>
    </source>
</evidence>
<reference evidence="9 10" key="1">
    <citation type="submission" date="2019-10" db="EMBL/GenBank/DDBJ databases">
        <title>Description of Paenibacillus terrestris sp. nov.</title>
        <authorList>
            <person name="Carlier A."/>
            <person name="Qi S."/>
        </authorList>
    </citation>
    <scope>NUCLEOTIDE SEQUENCE [LARGE SCALE GENOMIC DNA]</scope>
    <source>
        <strain evidence="9 10">LMG 31458</strain>
    </source>
</reference>
<dbReference type="CDD" id="cd06261">
    <property type="entry name" value="TM_PBP2"/>
    <property type="match status" value="1"/>
</dbReference>
<keyword evidence="2 7" id="KW-0813">Transport</keyword>
<dbReference type="EMBL" id="WHOA01000195">
    <property type="protein sequence ID" value="NOU74990.1"/>
    <property type="molecule type" value="Genomic_DNA"/>
</dbReference>
<feature type="domain" description="ABC transmembrane type-1" evidence="8">
    <location>
        <begin position="74"/>
        <end position="275"/>
    </location>
</feature>
<dbReference type="Pfam" id="PF00528">
    <property type="entry name" value="BPD_transp_1"/>
    <property type="match status" value="1"/>
</dbReference>
<proteinExistence type="inferred from homology"/>
<evidence type="ECO:0000313" key="9">
    <source>
        <dbReference type="EMBL" id="NOU74990.1"/>
    </source>
</evidence>
<dbReference type="Gene3D" id="1.10.3720.10">
    <property type="entry name" value="MetI-like"/>
    <property type="match status" value="1"/>
</dbReference>
<sequence>MLRKQNSLIFNLFIYIPLALLVIAACYPLLYVLFASLSEPSRIVAHKGMLFHPLGLSFQSYLFVFKNQNVISGYLNTLFLVVMGLIVNLTMTILAAFVLSRKNVYWNKILMIFIVITMFFNGGLIPLYLVVKGIGLINSLWSVIIPFAINTFYMIIMRTAFQAIPESLEESAKIEGANHFTILMRIVLPLSLPVLAVMTLYYSVDRWNGWFYASIFLQDRNLFPLQLFLREILIGNSTDSMSSSSAGDGYQIGETIKYATIIVSTLPILVMFPFVQKYFVKGVMIGAVK</sequence>
<accession>A0ABX1Y4R3</accession>
<feature type="transmembrane region" description="Helical" evidence="7">
    <location>
        <begin position="110"/>
        <end position="131"/>
    </location>
</feature>
<evidence type="ECO:0000256" key="4">
    <source>
        <dbReference type="ARBA" id="ARBA00022692"/>
    </source>
</evidence>
<dbReference type="InterPro" id="IPR035906">
    <property type="entry name" value="MetI-like_sf"/>
</dbReference>
<dbReference type="Proteomes" id="UP000616779">
    <property type="component" value="Unassembled WGS sequence"/>
</dbReference>
<keyword evidence="6 7" id="KW-0472">Membrane</keyword>
<evidence type="ECO:0000259" key="8">
    <source>
        <dbReference type="PROSITE" id="PS50928"/>
    </source>
</evidence>
<comment type="similarity">
    <text evidence="7">Belongs to the binding-protein-dependent transport system permease family.</text>
</comment>
<evidence type="ECO:0000256" key="7">
    <source>
        <dbReference type="RuleBase" id="RU363032"/>
    </source>
</evidence>
<feature type="transmembrane region" description="Helical" evidence="7">
    <location>
        <begin position="143"/>
        <end position="161"/>
    </location>
</feature>
<keyword evidence="10" id="KW-1185">Reference proteome</keyword>
<keyword evidence="3" id="KW-1003">Cell membrane</keyword>
<dbReference type="RefSeq" id="WP_171646382.1">
    <property type="nucleotide sequence ID" value="NZ_WHOA01000195.1"/>
</dbReference>
<feature type="transmembrane region" description="Helical" evidence="7">
    <location>
        <begin position="49"/>
        <end position="65"/>
    </location>
</feature>
<dbReference type="PROSITE" id="PS50928">
    <property type="entry name" value="ABC_TM1"/>
    <property type="match status" value="1"/>
</dbReference>
<evidence type="ECO:0000313" key="10">
    <source>
        <dbReference type="Proteomes" id="UP000616779"/>
    </source>
</evidence>
<dbReference type="SUPFAM" id="SSF161098">
    <property type="entry name" value="MetI-like"/>
    <property type="match status" value="1"/>
</dbReference>
<feature type="transmembrane region" description="Helical" evidence="7">
    <location>
        <begin position="12"/>
        <end position="37"/>
    </location>
</feature>
<feature type="transmembrane region" description="Helical" evidence="7">
    <location>
        <begin position="182"/>
        <end position="204"/>
    </location>
</feature>
<feature type="transmembrane region" description="Helical" evidence="7">
    <location>
        <begin position="256"/>
        <end position="275"/>
    </location>
</feature>
<comment type="subcellular location">
    <subcellularLocation>
        <location evidence="1 7">Cell membrane</location>
        <topology evidence="1 7">Multi-pass membrane protein</topology>
    </subcellularLocation>
</comment>
<keyword evidence="4 7" id="KW-0812">Transmembrane</keyword>
<evidence type="ECO:0000256" key="5">
    <source>
        <dbReference type="ARBA" id="ARBA00022989"/>
    </source>
</evidence>
<feature type="transmembrane region" description="Helical" evidence="7">
    <location>
        <begin position="77"/>
        <end position="98"/>
    </location>
</feature>
<comment type="caution">
    <text evidence="9">The sequence shown here is derived from an EMBL/GenBank/DDBJ whole genome shotgun (WGS) entry which is preliminary data.</text>
</comment>
<protein>
    <submittedName>
        <fullName evidence="9">ABC transporter permease subunit</fullName>
    </submittedName>
</protein>
<evidence type="ECO:0000256" key="6">
    <source>
        <dbReference type="ARBA" id="ARBA00023136"/>
    </source>
</evidence>
<dbReference type="PANTHER" id="PTHR43744">
    <property type="entry name" value="ABC TRANSPORTER PERMEASE PROTEIN MG189-RELATED-RELATED"/>
    <property type="match status" value="1"/>
</dbReference>
<dbReference type="InterPro" id="IPR000515">
    <property type="entry name" value="MetI-like"/>
</dbReference>
<gene>
    <name evidence="9" type="ORF">GC098_27000</name>
</gene>
<dbReference type="PANTHER" id="PTHR43744:SF9">
    <property type="entry name" value="POLYGALACTURONAN_RHAMNOGALACTURONAN TRANSPORT SYSTEM PERMEASE PROTEIN YTCP"/>
    <property type="match status" value="1"/>
</dbReference>
<keyword evidence="5 7" id="KW-1133">Transmembrane helix</keyword>
<dbReference type="PROSITE" id="PS51257">
    <property type="entry name" value="PROKAR_LIPOPROTEIN"/>
    <property type="match status" value="1"/>
</dbReference>
<evidence type="ECO:0000256" key="2">
    <source>
        <dbReference type="ARBA" id="ARBA00022448"/>
    </source>
</evidence>
<organism evidence="9 10">
    <name type="scientific">Paenibacillus phytorum</name>
    <dbReference type="NCBI Taxonomy" id="2654977"/>
    <lineage>
        <taxon>Bacteria</taxon>
        <taxon>Bacillati</taxon>
        <taxon>Bacillota</taxon>
        <taxon>Bacilli</taxon>
        <taxon>Bacillales</taxon>
        <taxon>Paenibacillaceae</taxon>
        <taxon>Paenibacillus</taxon>
    </lineage>
</organism>